<accession>A0ABC9B0L5</accession>
<evidence type="ECO:0000256" key="5">
    <source>
        <dbReference type="ARBA" id="ARBA00022989"/>
    </source>
</evidence>
<dbReference type="GO" id="GO:0015293">
    <property type="term" value="F:symporter activity"/>
    <property type="evidence" value="ECO:0007669"/>
    <property type="project" value="UniProtKB-KW"/>
</dbReference>
<reference evidence="9 10" key="2">
    <citation type="submission" date="2024-10" db="EMBL/GenBank/DDBJ databases">
        <authorList>
            <person name="Ryan C."/>
        </authorList>
    </citation>
    <scope>NUCLEOTIDE SEQUENCE [LARGE SCALE GENOMIC DNA]</scope>
</reference>
<feature type="transmembrane region" description="Helical" evidence="8">
    <location>
        <begin position="258"/>
        <end position="276"/>
    </location>
</feature>
<feature type="transmembrane region" description="Helical" evidence="8">
    <location>
        <begin position="389"/>
        <end position="407"/>
    </location>
</feature>
<evidence type="ECO:0000256" key="6">
    <source>
        <dbReference type="ARBA" id="ARBA00023136"/>
    </source>
</evidence>
<evidence type="ECO:0000256" key="3">
    <source>
        <dbReference type="ARBA" id="ARBA00022692"/>
    </source>
</evidence>
<dbReference type="InterPro" id="IPR036259">
    <property type="entry name" value="MFS_trans_sf"/>
</dbReference>
<dbReference type="GO" id="GO:0006817">
    <property type="term" value="P:phosphate ion transport"/>
    <property type="evidence" value="ECO:0007669"/>
    <property type="project" value="UniProtKB-KW"/>
</dbReference>
<keyword evidence="6 8" id="KW-0472">Membrane</keyword>
<organism evidence="9 10">
    <name type="scientific">Urochloa decumbens</name>
    <dbReference type="NCBI Taxonomy" id="240449"/>
    <lineage>
        <taxon>Eukaryota</taxon>
        <taxon>Viridiplantae</taxon>
        <taxon>Streptophyta</taxon>
        <taxon>Embryophyta</taxon>
        <taxon>Tracheophyta</taxon>
        <taxon>Spermatophyta</taxon>
        <taxon>Magnoliopsida</taxon>
        <taxon>Liliopsida</taxon>
        <taxon>Poales</taxon>
        <taxon>Poaceae</taxon>
        <taxon>PACMAD clade</taxon>
        <taxon>Panicoideae</taxon>
        <taxon>Panicodae</taxon>
        <taxon>Paniceae</taxon>
        <taxon>Melinidinae</taxon>
        <taxon>Urochloa</taxon>
    </lineage>
</organism>
<comment type="subcellular location">
    <subcellularLocation>
        <location evidence="1">Membrane</location>
        <topology evidence="1">Multi-pass membrane protein</topology>
    </subcellularLocation>
</comment>
<proteinExistence type="predicted"/>
<keyword evidence="5 8" id="KW-1133">Transmembrane helix</keyword>
<dbReference type="AlphaFoldDB" id="A0ABC9B0L5"/>
<reference evidence="10" key="1">
    <citation type="submission" date="2024-06" db="EMBL/GenBank/DDBJ databases">
        <authorList>
            <person name="Ryan C."/>
        </authorList>
    </citation>
    <scope>NUCLEOTIDE SEQUENCE [LARGE SCALE GENOMIC DNA]</scope>
</reference>
<evidence type="ECO:0008006" key="11">
    <source>
        <dbReference type="Google" id="ProtNLM"/>
    </source>
</evidence>
<protein>
    <recommendedName>
        <fullName evidence="11">Solute carrier family 40 protein</fullName>
    </recommendedName>
</protein>
<keyword evidence="2" id="KW-0813">Transport</keyword>
<gene>
    <name evidence="9" type="ORF">URODEC1_LOCUS60707</name>
</gene>
<feature type="region of interest" description="Disordered" evidence="7">
    <location>
        <begin position="1"/>
        <end position="23"/>
    </location>
</feature>
<dbReference type="PANTHER" id="PTHR24064">
    <property type="entry name" value="SOLUTE CARRIER FAMILY 22 MEMBER"/>
    <property type="match status" value="1"/>
</dbReference>
<evidence type="ECO:0000256" key="4">
    <source>
        <dbReference type="ARBA" id="ARBA00022847"/>
    </source>
</evidence>
<keyword evidence="2" id="KW-0592">Phosphate transport</keyword>
<name>A0ABC9B0L5_9POAL</name>
<feature type="transmembrane region" description="Helical" evidence="8">
    <location>
        <begin position="321"/>
        <end position="349"/>
    </location>
</feature>
<evidence type="ECO:0000256" key="1">
    <source>
        <dbReference type="ARBA" id="ARBA00004141"/>
    </source>
</evidence>
<keyword evidence="10" id="KW-1185">Reference proteome</keyword>
<evidence type="ECO:0000313" key="10">
    <source>
        <dbReference type="Proteomes" id="UP001497457"/>
    </source>
</evidence>
<feature type="region of interest" description="Disordered" evidence="7">
    <location>
        <begin position="143"/>
        <end position="165"/>
    </location>
</feature>
<feature type="compositionally biased region" description="Basic and acidic residues" evidence="7">
    <location>
        <begin position="154"/>
        <end position="164"/>
    </location>
</feature>
<dbReference type="Gene3D" id="1.20.1250.20">
    <property type="entry name" value="MFS general substrate transporter like domains"/>
    <property type="match status" value="2"/>
</dbReference>
<feature type="compositionally biased region" description="Basic and acidic residues" evidence="7">
    <location>
        <begin position="14"/>
        <end position="23"/>
    </location>
</feature>
<evidence type="ECO:0000256" key="8">
    <source>
        <dbReference type="SAM" id="Phobius"/>
    </source>
</evidence>
<evidence type="ECO:0000313" key="9">
    <source>
        <dbReference type="EMBL" id="CAL4991561.1"/>
    </source>
</evidence>
<dbReference type="EMBL" id="OZ075134">
    <property type="protein sequence ID" value="CAL4991561.1"/>
    <property type="molecule type" value="Genomic_DNA"/>
</dbReference>
<dbReference type="SUPFAM" id="SSF103473">
    <property type="entry name" value="MFS general substrate transporter"/>
    <property type="match status" value="2"/>
</dbReference>
<dbReference type="Proteomes" id="UP001497457">
    <property type="component" value="Chromosome 24b"/>
</dbReference>
<keyword evidence="3 8" id="KW-0812">Transmembrane</keyword>
<evidence type="ECO:0000256" key="2">
    <source>
        <dbReference type="ARBA" id="ARBA00022592"/>
    </source>
</evidence>
<feature type="transmembrane region" description="Helical" evidence="8">
    <location>
        <begin position="288"/>
        <end position="309"/>
    </location>
</feature>
<keyword evidence="4" id="KW-0769">Symport</keyword>
<feature type="transmembrane region" description="Helical" evidence="8">
    <location>
        <begin position="102"/>
        <end position="121"/>
    </location>
</feature>
<dbReference type="GO" id="GO:0016020">
    <property type="term" value="C:membrane"/>
    <property type="evidence" value="ECO:0007669"/>
    <property type="project" value="UniProtKB-SubCell"/>
</dbReference>
<sequence>MSIANASAPLLTRSSEEAEPAKETSIDDVIETYMGATGVLQLLKAVLVAFASAVTDACSPCALPPGSWAWDRPAAASVVSESKWALGFLLATLADSLPGRKMMLVASLASMSVAAALTALAPNVWAYAALRFVSGPGLQVDGGHVRAGPAHGARRQEPPRHGERGVLPLLRLPPGDRLRAPRRVVAGHVPVDVRALPLLLRLGRLPRPGVTAVAAGARIGSRTPSRRCGSSTERRRPASPWPCWTRRALSAAGARRRLAAIMGMVYFGMGMVYFGMPLNVGSLGSDLYLSVAYNALAEVSSAALVWVLISRADRRGATAGAVVAVARMAAEVLSFFASCAALDVVLVYATKLFPTSVRNSAVGLVRQAVVLGGASAPVLIALGGERGSFWSFGVFGIAIGCSGLFVTCLPETWGRACRTPWTRRRSARMPPSSRLAPRDLRYHR</sequence>
<evidence type="ECO:0000256" key="7">
    <source>
        <dbReference type="SAM" id="MobiDB-lite"/>
    </source>
</evidence>